<dbReference type="SUPFAM" id="SSF53474">
    <property type="entry name" value="alpha/beta-Hydrolases"/>
    <property type="match status" value="1"/>
</dbReference>
<sequence length="323" mass="35969">MATSSVSKSDPYDHLHIALNLDGTITRLLTHPTVEANPEATSGDAVVCKDWTLNAQNKTWLRIYRPTRLPSNDNTIARLPIIIYFHGGGFILFSAKTKTSHEKCCEYASEIPAIVVSLDYRLAPECRLPAQYEDAIDAIIWVKEQIVDPNGVQWLKDYGDFSRCYIGGRGSGGNIAFNAALRALDLDLNPLKISGLVLNQPMFGGMERKNSELQHAEDPLMPLSVLDLMWDLSLPLGTDRDHSFCNPLVDGPHKIKIGSLGRCLVTGFCGDIMFERMRDFVTMLVASGVKVEARFQDDGFHNADFVDAQWALNLLNKIKEFVI</sequence>
<dbReference type="InterPro" id="IPR050466">
    <property type="entry name" value="Carboxylest/Gibb_receptor"/>
</dbReference>
<evidence type="ECO:0000313" key="3">
    <source>
        <dbReference type="EMBL" id="BAJ53143.1"/>
    </source>
</evidence>
<evidence type="ECO:0000313" key="5">
    <source>
        <dbReference type="Proteomes" id="UP000027138"/>
    </source>
</evidence>
<dbReference type="PANTHER" id="PTHR23024">
    <property type="entry name" value="ARYLACETAMIDE DEACETYLASE"/>
    <property type="match status" value="1"/>
</dbReference>
<protein>
    <submittedName>
        <fullName evidence="3">JHL05D22.14 protein</fullName>
    </submittedName>
</protein>
<dbReference type="Pfam" id="PF07859">
    <property type="entry name" value="Abhydrolase_3"/>
    <property type="match status" value="1"/>
</dbReference>
<dbReference type="Proteomes" id="UP000027138">
    <property type="component" value="Unassembled WGS sequence"/>
</dbReference>
<dbReference type="InterPro" id="IPR029058">
    <property type="entry name" value="AB_hydrolase_fold"/>
</dbReference>
<dbReference type="PANTHER" id="PTHR23024:SF212">
    <property type="entry name" value="CARBOXYLESTERASE 9-RELATED"/>
    <property type="match status" value="1"/>
</dbReference>
<dbReference type="GO" id="GO:0016787">
    <property type="term" value="F:hydrolase activity"/>
    <property type="evidence" value="ECO:0007669"/>
    <property type="project" value="InterPro"/>
</dbReference>
<evidence type="ECO:0000313" key="4">
    <source>
        <dbReference type="EMBL" id="KDP28720.1"/>
    </source>
</evidence>
<dbReference type="EMBL" id="AP011963">
    <property type="protein sequence ID" value="BAJ53143.1"/>
    <property type="molecule type" value="Genomic_DNA"/>
</dbReference>
<dbReference type="OrthoDB" id="408631at2759"/>
<dbReference type="InterPro" id="IPR013094">
    <property type="entry name" value="AB_hydrolase_3"/>
</dbReference>
<gene>
    <name evidence="3" type="primary">JHL05D22.14</name>
    <name evidence="4" type="ORF">JCGZ_14491</name>
</gene>
<evidence type="ECO:0000259" key="2">
    <source>
        <dbReference type="Pfam" id="PF07859"/>
    </source>
</evidence>
<dbReference type="Gene3D" id="3.40.50.1820">
    <property type="entry name" value="alpha/beta hydrolase"/>
    <property type="match status" value="1"/>
</dbReference>
<comment type="similarity">
    <text evidence="1">Belongs to the 'GDXG' lipolytic enzyme family.</text>
</comment>
<dbReference type="KEGG" id="jcu:105643360"/>
<reference evidence="4 5" key="2">
    <citation type="journal article" date="2014" name="PLoS ONE">
        <title>Global Analysis of Gene Expression Profiles in Physic Nut (Jatropha curcas L.) Seedlings Exposed to Salt Stress.</title>
        <authorList>
            <person name="Zhang L."/>
            <person name="Zhang C."/>
            <person name="Wu P."/>
            <person name="Chen Y."/>
            <person name="Li M."/>
            <person name="Jiang H."/>
            <person name="Wu G."/>
        </authorList>
    </citation>
    <scope>NUCLEOTIDE SEQUENCE [LARGE SCALE GENOMIC DNA]</scope>
    <source>
        <strain evidence="5">cv. GZQX0401</strain>
        <tissue evidence="4">Young leaves</tissue>
    </source>
</reference>
<proteinExistence type="inferred from homology"/>
<feature type="domain" description="Alpha/beta hydrolase fold-3" evidence="2">
    <location>
        <begin position="82"/>
        <end position="302"/>
    </location>
</feature>
<evidence type="ECO:0000256" key="1">
    <source>
        <dbReference type="ARBA" id="ARBA00010515"/>
    </source>
</evidence>
<keyword evidence="5" id="KW-1185">Reference proteome</keyword>
<accession>E6NU33</accession>
<dbReference type="AlphaFoldDB" id="E6NU33"/>
<name>E6NU33_JATCU</name>
<reference evidence="3" key="1">
    <citation type="journal article" date="2011" name="DNA Res.">
        <title>Sequence analysis of the genome of an oil-bearing tree, Jatropha curcas L.</title>
        <authorList>
            <person name="Sato S."/>
            <person name="Hirakawa H."/>
            <person name="Isobe S."/>
            <person name="Fukai E."/>
            <person name="Watanabe A."/>
            <person name="Kato M."/>
            <person name="Kawashima K."/>
            <person name="Minami C."/>
            <person name="Muraki A."/>
            <person name="Nakazaki N."/>
            <person name="Takahashi C."/>
            <person name="Nakayama S."/>
            <person name="Kishida Y."/>
            <person name="Kohara M."/>
            <person name="Yamada M."/>
            <person name="Tsuruoka H."/>
            <person name="Sasamoto S."/>
            <person name="Tabata S."/>
            <person name="Aizu T."/>
            <person name="Toyoda A."/>
            <person name="Shin-I T."/>
            <person name="Minakuchi Y."/>
            <person name="Kohara Y."/>
            <person name="Fujiyama A."/>
            <person name="Tsuchimoto S."/>
            <person name="Kajiyama S."/>
            <person name="Makigano E."/>
            <person name="Ohmido N."/>
            <person name="Shibagaki N."/>
            <person name="Cartagena J.A."/>
            <person name="Wada N."/>
            <person name="Kohinata T."/>
            <person name="Atefeh A."/>
            <person name="Yuasa S."/>
            <person name="Matsunaga S."/>
            <person name="Fukui K."/>
        </authorList>
    </citation>
    <scope>NUCLEOTIDE SEQUENCE</scope>
    <source>
        <strain evidence="3">Palawan</strain>
    </source>
</reference>
<organism evidence="3">
    <name type="scientific">Jatropha curcas</name>
    <name type="common">Barbados nut</name>
    <dbReference type="NCBI Taxonomy" id="180498"/>
    <lineage>
        <taxon>Eukaryota</taxon>
        <taxon>Viridiplantae</taxon>
        <taxon>Streptophyta</taxon>
        <taxon>Embryophyta</taxon>
        <taxon>Tracheophyta</taxon>
        <taxon>Spermatophyta</taxon>
        <taxon>Magnoliopsida</taxon>
        <taxon>eudicotyledons</taxon>
        <taxon>Gunneridae</taxon>
        <taxon>Pentapetalae</taxon>
        <taxon>rosids</taxon>
        <taxon>fabids</taxon>
        <taxon>Malpighiales</taxon>
        <taxon>Euphorbiaceae</taxon>
        <taxon>Crotonoideae</taxon>
        <taxon>Jatropheae</taxon>
        <taxon>Jatropha</taxon>
    </lineage>
</organism>
<dbReference type="EMBL" id="KK914782">
    <property type="protein sequence ID" value="KDP28720.1"/>
    <property type="molecule type" value="Genomic_DNA"/>
</dbReference>